<dbReference type="NCBIfam" id="TIGR01955">
    <property type="entry name" value="RfaH"/>
    <property type="match status" value="1"/>
</dbReference>
<evidence type="ECO:0000256" key="3">
    <source>
        <dbReference type="ARBA" id="ARBA00023163"/>
    </source>
</evidence>
<dbReference type="InterPro" id="IPR036735">
    <property type="entry name" value="NGN_dom_sf"/>
</dbReference>
<sequence>MSILGVTMESWYLLFCKSKQELRAQANLQNQGFEVFFPEHKIERIVKGRRSIRTSPLFPSYLFIKLDSQNCNFSAVKNTRGVSGFVAYGHRFQIVPEQLIAQLKSMSDICEVTSTLPKAGDVVYLNTESFKNVQAIYQEPDGDMRSILLVNLLNKQIAVSVENKEISL</sequence>
<comment type="caution">
    <text evidence="5">The sequence shown here is derived from an EMBL/GenBank/DDBJ whole genome shotgun (WGS) entry which is preliminary data.</text>
</comment>
<keyword evidence="6" id="KW-1185">Reference proteome</keyword>
<dbReference type="InterPro" id="IPR010215">
    <property type="entry name" value="Transcription_antiterm_RfaH"/>
</dbReference>
<dbReference type="Pfam" id="PF02357">
    <property type="entry name" value="NusG"/>
    <property type="match status" value="1"/>
</dbReference>
<dbReference type="SMART" id="SM00738">
    <property type="entry name" value="NGN"/>
    <property type="match status" value="1"/>
</dbReference>
<evidence type="ECO:0000256" key="2">
    <source>
        <dbReference type="ARBA" id="ARBA00023015"/>
    </source>
</evidence>
<evidence type="ECO:0000259" key="4">
    <source>
        <dbReference type="SMART" id="SM00738"/>
    </source>
</evidence>
<keyword evidence="1" id="KW-0889">Transcription antitermination</keyword>
<dbReference type="CDD" id="cd09892">
    <property type="entry name" value="NGN_SP_RfaH"/>
    <property type="match status" value="1"/>
</dbReference>
<keyword evidence="3" id="KW-0804">Transcription</keyword>
<evidence type="ECO:0000313" key="5">
    <source>
        <dbReference type="EMBL" id="GGF00205.1"/>
    </source>
</evidence>
<name>A0ABQ1TQS3_9GAMM</name>
<dbReference type="Gene3D" id="3.30.70.940">
    <property type="entry name" value="NusG, N-terminal domain"/>
    <property type="match status" value="1"/>
</dbReference>
<proteinExistence type="predicted"/>
<dbReference type="EMBL" id="BMIT01000009">
    <property type="protein sequence ID" value="GGF00205.1"/>
    <property type="molecule type" value="Genomic_DNA"/>
</dbReference>
<dbReference type="PANTHER" id="PTHR30265:SF7">
    <property type="entry name" value="TRANSCRIPTION ANTITERMINATION PROTEIN RFAH"/>
    <property type="match status" value="1"/>
</dbReference>
<dbReference type="SUPFAM" id="SSF82679">
    <property type="entry name" value="N-utilization substance G protein NusG, N-terminal domain"/>
    <property type="match status" value="1"/>
</dbReference>
<dbReference type="InterPro" id="IPR006645">
    <property type="entry name" value="NGN-like_dom"/>
</dbReference>
<dbReference type="Proteomes" id="UP000638462">
    <property type="component" value="Unassembled WGS sequence"/>
</dbReference>
<evidence type="ECO:0000313" key="6">
    <source>
        <dbReference type="Proteomes" id="UP000638462"/>
    </source>
</evidence>
<evidence type="ECO:0000256" key="1">
    <source>
        <dbReference type="ARBA" id="ARBA00022814"/>
    </source>
</evidence>
<organism evidence="5 6">
    <name type="scientific">Pseudoalteromonas gelatinilytica</name>
    <dbReference type="NCBI Taxonomy" id="1703256"/>
    <lineage>
        <taxon>Bacteria</taxon>
        <taxon>Pseudomonadati</taxon>
        <taxon>Pseudomonadota</taxon>
        <taxon>Gammaproteobacteria</taxon>
        <taxon>Alteromonadales</taxon>
        <taxon>Pseudoalteromonadaceae</taxon>
        <taxon>Pseudoalteromonas</taxon>
    </lineage>
</organism>
<accession>A0ABQ1TQS3</accession>
<feature type="domain" description="NusG-like N-terminal" evidence="4">
    <location>
        <begin position="8"/>
        <end position="107"/>
    </location>
</feature>
<dbReference type="InterPro" id="IPR043425">
    <property type="entry name" value="NusG-like"/>
</dbReference>
<keyword evidence="2" id="KW-0805">Transcription regulation</keyword>
<reference evidence="6" key="1">
    <citation type="journal article" date="2019" name="Int. J. Syst. Evol. Microbiol.">
        <title>The Global Catalogue of Microorganisms (GCM) 10K type strain sequencing project: providing services to taxonomists for standard genome sequencing and annotation.</title>
        <authorList>
            <consortium name="The Broad Institute Genomics Platform"/>
            <consortium name="The Broad Institute Genome Sequencing Center for Infectious Disease"/>
            <person name="Wu L."/>
            <person name="Ma J."/>
        </authorList>
    </citation>
    <scope>NUCLEOTIDE SEQUENCE [LARGE SCALE GENOMIC DNA]</scope>
    <source>
        <strain evidence="6">CGMCC 1.15394</strain>
    </source>
</reference>
<dbReference type="PANTHER" id="PTHR30265">
    <property type="entry name" value="RHO-INTERACTING TRANSCRIPTION TERMINATION FACTOR NUSG"/>
    <property type="match status" value="1"/>
</dbReference>
<dbReference type="NCBIfam" id="NF006534">
    <property type="entry name" value="PRK09014.1"/>
    <property type="match status" value="1"/>
</dbReference>
<protein>
    <submittedName>
        <fullName evidence="5">Transcription antitermination protein RfaH</fullName>
    </submittedName>
</protein>
<gene>
    <name evidence="5" type="primary">rfaH</name>
    <name evidence="5" type="ORF">GCM10008027_26380</name>
</gene>